<evidence type="ECO:0000256" key="6">
    <source>
        <dbReference type="ARBA" id="ARBA00023209"/>
    </source>
</evidence>
<keyword evidence="12" id="KW-1185">Reference proteome</keyword>
<dbReference type="InterPro" id="IPR003664">
    <property type="entry name" value="FA_synthesis"/>
</dbReference>
<dbReference type="GO" id="GO:0008654">
    <property type="term" value="P:phospholipid biosynthetic process"/>
    <property type="evidence" value="ECO:0007669"/>
    <property type="project" value="UniProtKB-KW"/>
</dbReference>
<protein>
    <recommendedName>
        <fullName evidence="8 10">Phosphate acyltransferase</fullName>
        <ecNumber evidence="8 10">2.3.1.274</ecNumber>
    </recommendedName>
    <alternativeName>
        <fullName evidence="10">Acyl-ACP phosphotransacylase</fullName>
    </alternativeName>
    <alternativeName>
        <fullName evidence="10">Acyl-[acyl-carrier-protein]--phosphate acyltransferase</fullName>
    </alternativeName>
    <alternativeName>
        <fullName evidence="10">Phosphate-acyl-ACP acyltransferase</fullName>
    </alternativeName>
</protein>
<accession>A0A2K9P433</accession>
<dbReference type="PANTHER" id="PTHR30100:SF1">
    <property type="entry name" value="PHOSPHATE ACYLTRANSFERASE"/>
    <property type="match status" value="1"/>
</dbReference>
<dbReference type="UniPathway" id="UPA00085"/>
<proteinExistence type="inferred from homology"/>
<dbReference type="GeneID" id="98063235"/>
<keyword evidence="3 10" id="KW-0444">Lipid biosynthesis</keyword>
<evidence type="ECO:0000256" key="5">
    <source>
        <dbReference type="ARBA" id="ARBA00023098"/>
    </source>
</evidence>
<keyword evidence="4 10" id="KW-0808">Transferase</keyword>
<evidence type="ECO:0000256" key="8">
    <source>
        <dbReference type="ARBA" id="ARBA00024069"/>
    </source>
</evidence>
<comment type="similarity">
    <text evidence="10">Belongs to the PlsX family.</text>
</comment>
<reference evidence="11 12" key="1">
    <citation type="submission" date="2017-04" db="EMBL/GenBank/DDBJ databases">
        <title>Monoglobus pectinilyticus 14 draft genome.</title>
        <authorList>
            <person name="Kim C."/>
            <person name="Rosendale D.I."/>
            <person name="Kelly W.J."/>
            <person name="Tannock G.W."/>
            <person name="Patchett M.L."/>
            <person name="Jordens J.Z."/>
        </authorList>
    </citation>
    <scope>NUCLEOTIDE SEQUENCE [LARGE SCALE GENOMIC DNA]</scope>
    <source>
        <strain evidence="11 12">14</strain>
    </source>
</reference>
<dbReference type="Gene3D" id="3.40.718.10">
    <property type="entry name" value="Isopropylmalate Dehydrogenase"/>
    <property type="match status" value="1"/>
</dbReference>
<dbReference type="Pfam" id="PF02504">
    <property type="entry name" value="FA_synthesis"/>
    <property type="match status" value="1"/>
</dbReference>
<dbReference type="EC" id="2.3.1.274" evidence="8 10"/>
<keyword evidence="7 10" id="KW-1208">Phospholipid metabolism</keyword>
<evidence type="ECO:0000256" key="1">
    <source>
        <dbReference type="ARBA" id="ARBA00001232"/>
    </source>
</evidence>
<dbReference type="RefSeq" id="WP_102366156.1">
    <property type="nucleotide sequence ID" value="NZ_CP020991.1"/>
</dbReference>
<evidence type="ECO:0000313" key="12">
    <source>
        <dbReference type="Proteomes" id="UP000235589"/>
    </source>
</evidence>
<dbReference type="PIRSF" id="PIRSF002465">
    <property type="entry name" value="Phsphlp_syn_PlsX"/>
    <property type="match status" value="1"/>
</dbReference>
<dbReference type="OrthoDB" id="9806408at2"/>
<evidence type="ECO:0000256" key="2">
    <source>
        <dbReference type="ARBA" id="ARBA00022490"/>
    </source>
</evidence>
<keyword evidence="5 10" id="KW-0443">Lipid metabolism</keyword>
<dbReference type="Proteomes" id="UP000235589">
    <property type="component" value="Chromosome"/>
</dbReference>
<name>A0A2K9P433_9FIRM</name>
<dbReference type="SUPFAM" id="SSF53659">
    <property type="entry name" value="Isocitrate/Isopropylmalate dehydrogenase-like"/>
    <property type="match status" value="1"/>
</dbReference>
<dbReference type="PANTHER" id="PTHR30100">
    <property type="entry name" value="FATTY ACID/PHOSPHOLIPID SYNTHESIS PROTEIN PLSX"/>
    <property type="match status" value="1"/>
</dbReference>
<comment type="subunit">
    <text evidence="9 10">Homodimer. Probably interacts with PlsY.</text>
</comment>
<dbReference type="HAMAP" id="MF_00019">
    <property type="entry name" value="PlsX"/>
    <property type="match status" value="1"/>
</dbReference>
<sequence length="329" mass="35436">MNIIVDAMGGDNAPEEIVKGCIMAANDFGEIITLVGKKDIISEHLKKAGYNGDRIKIQNAEEVISGDDEPTTAIRQKKDSSLRVGLDMLHKGQGDVMVSAGNTGALITGATLIVKRIKGVRRVALAPLMPAETGCFLLVDGGANVESSAAFLKQFAIMGSIYMEKIMHIKNPRVGLVNIGSEEEKGTEDVTEANRLLKEIPINYTGYIEGREIPCGAVDVVVCDGFTGNVILKFMEGMGIVIKRMLKGIFFKNLKTKIAALMVKGGINELGKTLDYTEYGGAPLLGCTKPVVKAHGSSNAKAFYHAIRQSIDMVNNNLVDTISENINKY</sequence>
<dbReference type="NCBIfam" id="TIGR00182">
    <property type="entry name" value="plsX"/>
    <property type="match status" value="1"/>
</dbReference>
<dbReference type="EMBL" id="CP020991">
    <property type="protein sequence ID" value="AUO20004.1"/>
    <property type="molecule type" value="Genomic_DNA"/>
</dbReference>
<gene>
    <name evidence="10" type="primary">plsX</name>
    <name evidence="11" type="ORF">B9O19_01855</name>
</gene>
<dbReference type="InterPro" id="IPR012281">
    <property type="entry name" value="Phospholipid_synth_PlsX-like"/>
</dbReference>
<keyword evidence="2 10" id="KW-0963">Cytoplasm</keyword>
<keyword evidence="6 10" id="KW-0594">Phospholipid biosynthesis</keyword>
<evidence type="ECO:0000256" key="10">
    <source>
        <dbReference type="HAMAP-Rule" id="MF_00019"/>
    </source>
</evidence>
<dbReference type="AlphaFoldDB" id="A0A2K9P433"/>
<dbReference type="GO" id="GO:0006633">
    <property type="term" value="P:fatty acid biosynthetic process"/>
    <property type="evidence" value="ECO:0007669"/>
    <property type="project" value="UniProtKB-UniRule"/>
</dbReference>
<dbReference type="GO" id="GO:0043811">
    <property type="term" value="F:phosphate:acyl-[acyl carrier protein] acyltransferase activity"/>
    <property type="evidence" value="ECO:0007669"/>
    <property type="project" value="UniProtKB-UniRule"/>
</dbReference>
<evidence type="ECO:0000256" key="4">
    <source>
        <dbReference type="ARBA" id="ARBA00022679"/>
    </source>
</evidence>
<organism evidence="11 12">
    <name type="scientific">Monoglobus pectinilyticus</name>
    <dbReference type="NCBI Taxonomy" id="1981510"/>
    <lineage>
        <taxon>Bacteria</taxon>
        <taxon>Bacillati</taxon>
        <taxon>Bacillota</taxon>
        <taxon>Clostridia</taxon>
        <taxon>Monoglobales</taxon>
        <taxon>Monoglobaceae</taxon>
        <taxon>Monoglobus</taxon>
    </lineage>
</organism>
<evidence type="ECO:0000256" key="7">
    <source>
        <dbReference type="ARBA" id="ARBA00023264"/>
    </source>
</evidence>
<keyword evidence="11" id="KW-0012">Acyltransferase</keyword>
<evidence type="ECO:0000256" key="9">
    <source>
        <dbReference type="ARBA" id="ARBA00046608"/>
    </source>
</evidence>
<evidence type="ECO:0000313" key="11">
    <source>
        <dbReference type="EMBL" id="AUO20004.1"/>
    </source>
</evidence>
<dbReference type="GO" id="GO:0005737">
    <property type="term" value="C:cytoplasm"/>
    <property type="evidence" value="ECO:0007669"/>
    <property type="project" value="UniProtKB-SubCell"/>
</dbReference>
<dbReference type="KEGG" id="mpec:B9O19_01855"/>
<evidence type="ECO:0000256" key="3">
    <source>
        <dbReference type="ARBA" id="ARBA00022516"/>
    </source>
</evidence>
<comment type="subcellular location">
    <subcellularLocation>
        <location evidence="10">Cytoplasm</location>
    </subcellularLocation>
    <text evidence="10">Associated with the membrane possibly through PlsY.</text>
</comment>
<comment type="pathway">
    <text evidence="10">Lipid metabolism; phospholipid metabolism.</text>
</comment>
<comment type="catalytic activity">
    <reaction evidence="1 10">
        <text>a fatty acyl-[ACP] + phosphate = an acyl phosphate + holo-[ACP]</text>
        <dbReference type="Rhea" id="RHEA:42292"/>
        <dbReference type="Rhea" id="RHEA-COMP:9685"/>
        <dbReference type="Rhea" id="RHEA-COMP:14125"/>
        <dbReference type="ChEBI" id="CHEBI:43474"/>
        <dbReference type="ChEBI" id="CHEBI:59918"/>
        <dbReference type="ChEBI" id="CHEBI:64479"/>
        <dbReference type="ChEBI" id="CHEBI:138651"/>
        <dbReference type="EC" id="2.3.1.274"/>
    </reaction>
</comment>
<comment type="function">
    <text evidence="10">Catalyzes the reversible formation of acyl-phosphate (acyl-PO(4)) from acyl-[acyl-carrier-protein] (acyl-ACP). This enzyme utilizes acyl-ACP as fatty acyl donor, but not acyl-CoA.</text>
</comment>